<evidence type="ECO:0000256" key="3">
    <source>
        <dbReference type="ARBA" id="ARBA00022692"/>
    </source>
</evidence>
<feature type="transmembrane region" description="Helical" evidence="6">
    <location>
        <begin position="185"/>
        <end position="205"/>
    </location>
</feature>
<accession>D5BT35</accession>
<keyword evidence="9" id="KW-1185">Reference proteome</keyword>
<keyword evidence="5 6" id="KW-0472">Membrane</keyword>
<feature type="transmembrane region" description="Helical" evidence="6">
    <location>
        <begin position="35"/>
        <end position="56"/>
    </location>
</feature>
<protein>
    <recommendedName>
        <fullName evidence="7">EamA domain-containing protein</fullName>
    </recommendedName>
</protein>
<evidence type="ECO:0000256" key="5">
    <source>
        <dbReference type="ARBA" id="ARBA00023136"/>
    </source>
</evidence>
<evidence type="ECO:0000313" key="9">
    <source>
        <dbReference type="Proteomes" id="UP000007460"/>
    </source>
</evidence>
<evidence type="ECO:0000256" key="4">
    <source>
        <dbReference type="ARBA" id="ARBA00022989"/>
    </source>
</evidence>
<dbReference type="InterPro" id="IPR037185">
    <property type="entry name" value="EmrE-like"/>
</dbReference>
<keyword evidence="3 6" id="KW-0812">Transmembrane</keyword>
<proteinExistence type="inferred from homology"/>
<evidence type="ECO:0000313" key="8">
    <source>
        <dbReference type="EMBL" id="ADE39432.1"/>
    </source>
</evidence>
<dbReference type="eggNOG" id="COG0697">
    <property type="taxonomic scope" value="Bacteria"/>
</dbReference>
<dbReference type="InterPro" id="IPR000620">
    <property type="entry name" value="EamA_dom"/>
</dbReference>
<feature type="transmembrane region" description="Helical" evidence="6">
    <location>
        <begin position="154"/>
        <end position="173"/>
    </location>
</feature>
<evidence type="ECO:0000259" key="7">
    <source>
        <dbReference type="Pfam" id="PF00892"/>
    </source>
</evidence>
<dbReference type="HOGENOM" id="CLU_074515_0_0_5"/>
<feature type="transmembrane region" description="Helical" evidence="6">
    <location>
        <begin position="126"/>
        <end position="142"/>
    </location>
</feature>
<dbReference type="GO" id="GO:0016020">
    <property type="term" value="C:membrane"/>
    <property type="evidence" value="ECO:0007669"/>
    <property type="project" value="UniProtKB-SubCell"/>
</dbReference>
<evidence type="ECO:0000256" key="1">
    <source>
        <dbReference type="ARBA" id="ARBA00004141"/>
    </source>
</evidence>
<dbReference type="AlphaFoldDB" id="D5BT35"/>
<feature type="transmembrane region" description="Helical" evidence="6">
    <location>
        <begin position="246"/>
        <end position="266"/>
    </location>
</feature>
<comment type="similarity">
    <text evidence="2">Belongs to the EamA transporter family.</text>
</comment>
<feature type="transmembrane region" description="Helical" evidence="6">
    <location>
        <begin position="68"/>
        <end position="89"/>
    </location>
</feature>
<dbReference type="PANTHER" id="PTHR32322:SF2">
    <property type="entry name" value="EAMA DOMAIN-CONTAINING PROTEIN"/>
    <property type="match status" value="1"/>
</dbReference>
<dbReference type="SUPFAM" id="SSF103481">
    <property type="entry name" value="Multidrug resistance efflux transporter EmrE"/>
    <property type="match status" value="2"/>
</dbReference>
<dbReference type="Pfam" id="PF00892">
    <property type="entry name" value="EamA"/>
    <property type="match status" value="2"/>
</dbReference>
<gene>
    <name evidence="8" type="ordered locus">SAR116_1189</name>
</gene>
<comment type="subcellular location">
    <subcellularLocation>
        <location evidence="1">Membrane</location>
        <topology evidence="1">Multi-pass membrane protein</topology>
    </subcellularLocation>
</comment>
<feature type="transmembrane region" description="Helical" evidence="6">
    <location>
        <begin position="95"/>
        <end position="114"/>
    </location>
</feature>
<dbReference type="KEGG" id="apb:SAR116_1189"/>
<feature type="transmembrane region" description="Helical" evidence="6">
    <location>
        <begin position="217"/>
        <end position="239"/>
    </location>
</feature>
<feature type="transmembrane region" description="Helical" evidence="6">
    <location>
        <begin position="7"/>
        <end position="29"/>
    </location>
</feature>
<dbReference type="STRING" id="488538.SAR116_1189"/>
<name>D5BT35_PUNMI</name>
<sequence>MLARCLPWIFMLCMGMLWGGSFSVAKIAINAGGTPMGVAFWQAVIASALLLTYTLLRRRPMSLGVEQLRFYIVVGLMGIAIPGVCFYLATPHLPAGILAITVTLVPILTYCLALSLRLEQISWRRVTGIIFGACAILLLVAPESSLPNRSDVPWLLLACVSPLCLAAQNILLARWHIAGLGPIRTACGMNLAAAVILLPVTAVNGDLFLPAFPFGTIEWGVVGLALIATIAYTMFVMTIDRAGPLFASQVGYVVTLAGVFWGMLLFGESHSAWVWVSLATMLAGLALVTPRKTGETG</sequence>
<dbReference type="EMBL" id="CP001751">
    <property type="protein sequence ID" value="ADE39432.1"/>
    <property type="molecule type" value="Genomic_DNA"/>
</dbReference>
<dbReference type="OrthoDB" id="8688375at2"/>
<organism evidence="8 9">
    <name type="scientific">Puniceispirillum marinum (strain IMCC1322)</name>
    <dbReference type="NCBI Taxonomy" id="488538"/>
    <lineage>
        <taxon>Bacteria</taxon>
        <taxon>Pseudomonadati</taxon>
        <taxon>Pseudomonadota</taxon>
        <taxon>Alphaproteobacteria</taxon>
        <taxon>Candidatus Puniceispirillales</taxon>
        <taxon>Candidatus Puniceispirillaceae</taxon>
        <taxon>Candidatus Puniceispirillum</taxon>
    </lineage>
</organism>
<feature type="domain" description="EamA" evidence="7">
    <location>
        <begin position="154"/>
        <end position="288"/>
    </location>
</feature>
<dbReference type="InterPro" id="IPR050638">
    <property type="entry name" value="AA-Vitamin_Transporters"/>
</dbReference>
<evidence type="ECO:0000256" key="2">
    <source>
        <dbReference type="ARBA" id="ARBA00007362"/>
    </source>
</evidence>
<dbReference type="PANTHER" id="PTHR32322">
    <property type="entry name" value="INNER MEMBRANE TRANSPORTER"/>
    <property type="match status" value="1"/>
</dbReference>
<feature type="transmembrane region" description="Helical" evidence="6">
    <location>
        <begin position="272"/>
        <end position="289"/>
    </location>
</feature>
<dbReference type="Proteomes" id="UP000007460">
    <property type="component" value="Chromosome"/>
</dbReference>
<reference evidence="8 9" key="1">
    <citation type="journal article" date="2010" name="J. Bacteriol.">
        <title>Complete genome sequence of "Candidatus Puniceispirillum marinum" IMCC1322, a representative of the SAR116 clade in the Alphaproteobacteria.</title>
        <authorList>
            <person name="Oh H.M."/>
            <person name="Kwon K.K."/>
            <person name="Kang I."/>
            <person name="Kang S.G."/>
            <person name="Lee J.H."/>
            <person name="Kim S.J."/>
            <person name="Cho J.C."/>
        </authorList>
    </citation>
    <scope>NUCLEOTIDE SEQUENCE [LARGE SCALE GENOMIC DNA]</scope>
    <source>
        <strain evidence="8 9">IMCC1322</strain>
    </source>
</reference>
<evidence type="ECO:0000256" key="6">
    <source>
        <dbReference type="SAM" id="Phobius"/>
    </source>
</evidence>
<feature type="domain" description="EamA" evidence="7">
    <location>
        <begin position="9"/>
        <end position="140"/>
    </location>
</feature>
<keyword evidence="4 6" id="KW-1133">Transmembrane helix</keyword>
<dbReference type="RefSeq" id="WP_013046061.1">
    <property type="nucleotide sequence ID" value="NC_014010.1"/>
</dbReference>